<dbReference type="PANTHER" id="PTHR11795">
    <property type="entry name" value="BRANCHED-CHAIN AMINO ACID TRANSPORT SYSTEM PERMEASE PROTEIN LIVH"/>
    <property type="match status" value="1"/>
</dbReference>
<proteinExistence type="inferred from homology"/>
<gene>
    <name evidence="10" type="ORF">RXV79_05580</name>
</gene>
<reference evidence="10 11" key="1">
    <citation type="submission" date="2023-10" db="EMBL/GenBank/DDBJ databases">
        <title>Bacteria for the degradation of biodegradable plastic PBAT(Polybutylene adipate terephthalate).</title>
        <authorList>
            <person name="Weon H.-Y."/>
            <person name="Yeon J."/>
        </authorList>
    </citation>
    <scope>NUCLEOTIDE SEQUENCE [LARGE SCALE GENOMIC DNA]</scope>
    <source>
        <strain evidence="10 11">SBD 7-3</strain>
    </source>
</reference>
<dbReference type="RefSeq" id="WP_316702480.1">
    <property type="nucleotide sequence ID" value="NZ_CP136336.1"/>
</dbReference>
<comment type="subcellular location">
    <subcellularLocation>
        <location evidence="1">Cell membrane</location>
        <topology evidence="1">Multi-pass membrane protein</topology>
    </subcellularLocation>
</comment>
<dbReference type="CDD" id="cd06582">
    <property type="entry name" value="TM_PBP1_LivH_like"/>
    <property type="match status" value="1"/>
</dbReference>
<keyword evidence="11" id="KW-1185">Reference proteome</keyword>
<organism evidence="10 11">
    <name type="scientific">Piscinibacter gummiphilus</name>
    <dbReference type="NCBI Taxonomy" id="946333"/>
    <lineage>
        <taxon>Bacteria</taxon>
        <taxon>Pseudomonadati</taxon>
        <taxon>Pseudomonadota</taxon>
        <taxon>Betaproteobacteria</taxon>
        <taxon>Burkholderiales</taxon>
        <taxon>Sphaerotilaceae</taxon>
        <taxon>Piscinibacter</taxon>
    </lineage>
</organism>
<accession>A0ABZ0CYE4</accession>
<evidence type="ECO:0000256" key="4">
    <source>
        <dbReference type="ARBA" id="ARBA00022692"/>
    </source>
</evidence>
<feature type="transmembrane region" description="Helical" evidence="9">
    <location>
        <begin position="68"/>
        <end position="87"/>
    </location>
</feature>
<protein>
    <submittedName>
        <fullName evidence="10">Branched-chain amino acid ABC transporter permease</fullName>
    </submittedName>
</protein>
<evidence type="ECO:0000256" key="3">
    <source>
        <dbReference type="ARBA" id="ARBA00022475"/>
    </source>
</evidence>
<feature type="transmembrane region" description="Helical" evidence="9">
    <location>
        <begin position="45"/>
        <end position="62"/>
    </location>
</feature>
<evidence type="ECO:0000313" key="10">
    <source>
        <dbReference type="EMBL" id="WOB09531.1"/>
    </source>
</evidence>
<evidence type="ECO:0000256" key="2">
    <source>
        <dbReference type="ARBA" id="ARBA00022448"/>
    </source>
</evidence>
<dbReference type="Pfam" id="PF02653">
    <property type="entry name" value="BPD_transp_2"/>
    <property type="match status" value="1"/>
</dbReference>
<evidence type="ECO:0000256" key="8">
    <source>
        <dbReference type="ARBA" id="ARBA00037998"/>
    </source>
</evidence>
<feature type="transmembrane region" description="Helical" evidence="9">
    <location>
        <begin position="6"/>
        <end position="33"/>
    </location>
</feature>
<sequence>MDLSLLIGQAVVNGLVVGLLYLLMAVGFTLVFGVMRIVNFAHAEFYMLGAFVTFICVTRFELPFLPSVALTLVIAVLVGWVIEWAVLKPFRHDELNGMIATIGLAMILQNGALMLFGPDPQSMPSVATGVLRLGDLLVPNSRVYVVLCSAAVLLAMWLFLRYSRTGRALRAVVQDIEIAQIQGIKARLIYPLGFGLGVGLAAVAGGLMAPLFSVSPFIGAGPMLKAFIVVILGGLGSIPGAALASLLLGITESVAGTFLSTSTADILIFALVIGMLVVRPSGLLGRPE</sequence>
<feature type="transmembrane region" description="Helical" evidence="9">
    <location>
        <begin position="141"/>
        <end position="160"/>
    </location>
</feature>
<evidence type="ECO:0000313" key="11">
    <source>
        <dbReference type="Proteomes" id="UP001303946"/>
    </source>
</evidence>
<keyword evidence="6 9" id="KW-1133">Transmembrane helix</keyword>
<keyword evidence="5" id="KW-0029">Amino-acid transport</keyword>
<feature type="transmembrane region" description="Helical" evidence="9">
    <location>
        <begin position="188"/>
        <end position="214"/>
    </location>
</feature>
<evidence type="ECO:0000256" key="9">
    <source>
        <dbReference type="SAM" id="Phobius"/>
    </source>
</evidence>
<keyword evidence="3" id="KW-1003">Cell membrane</keyword>
<feature type="transmembrane region" description="Helical" evidence="9">
    <location>
        <begin position="257"/>
        <end position="278"/>
    </location>
</feature>
<keyword evidence="2" id="KW-0813">Transport</keyword>
<dbReference type="EMBL" id="CP136336">
    <property type="protein sequence ID" value="WOB09531.1"/>
    <property type="molecule type" value="Genomic_DNA"/>
</dbReference>
<dbReference type="Proteomes" id="UP001303946">
    <property type="component" value="Chromosome"/>
</dbReference>
<evidence type="ECO:0000256" key="1">
    <source>
        <dbReference type="ARBA" id="ARBA00004651"/>
    </source>
</evidence>
<dbReference type="InterPro" id="IPR001851">
    <property type="entry name" value="ABC_transp_permease"/>
</dbReference>
<evidence type="ECO:0000256" key="6">
    <source>
        <dbReference type="ARBA" id="ARBA00022989"/>
    </source>
</evidence>
<dbReference type="PANTHER" id="PTHR11795:SF445">
    <property type="entry name" value="AMINO ACID ABC TRANSPORTER PERMEASE PROTEIN"/>
    <property type="match status" value="1"/>
</dbReference>
<comment type="similarity">
    <text evidence="8">Belongs to the binding-protein-dependent transport system permease family. LivHM subfamily.</text>
</comment>
<evidence type="ECO:0000256" key="5">
    <source>
        <dbReference type="ARBA" id="ARBA00022970"/>
    </source>
</evidence>
<keyword evidence="4 9" id="KW-0812">Transmembrane</keyword>
<dbReference type="InterPro" id="IPR052157">
    <property type="entry name" value="BCAA_transport_permease"/>
</dbReference>
<feature type="transmembrane region" description="Helical" evidence="9">
    <location>
        <begin position="99"/>
        <end position="117"/>
    </location>
</feature>
<evidence type="ECO:0000256" key="7">
    <source>
        <dbReference type="ARBA" id="ARBA00023136"/>
    </source>
</evidence>
<feature type="transmembrane region" description="Helical" evidence="9">
    <location>
        <begin position="226"/>
        <end position="250"/>
    </location>
</feature>
<keyword evidence="7 9" id="KW-0472">Membrane</keyword>
<name>A0ABZ0CYE4_9BURK</name>